<keyword evidence="4" id="KW-0812">Transmembrane</keyword>
<evidence type="ECO:0000256" key="4">
    <source>
        <dbReference type="SAM" id="Phobius"/>
    </source>
</evidence>
<evidence type="ECO:0000256" key="3">
    <source>
        <dbReference type="SAM" id="MobiDB-lite"/>
    </source>
</evidence>
<feature type="transmembrane region" description="Helical" evidence="4">
    <location>
        <begin position="41"/>
        <end position="63"/>
    </location>
</feature>
<dbReference type="PANTHER" id="PTHR37042:SF4">
    <property type="entry name" value="OUTER MEMBRANE PROTEIN RV1973"/>
    <property type="match status" value="1"/>
</dbReference>
<evidence type="ECO:0000313" key="6">
    <source>
        <dbReference type="Proteomes" id="UP000317303"/>
    </source>
</evidence>
<evidence type="ECO:0000256" key="2">
    <source>
        <dbReference type="ARBA" id="ARBA00023136"/>
    </source>
</evidence>
<dbReference type="Proteomes" id="UP000317303">
    <property type="component" value="Unassembled WGS sequence"/>
</dbReference>
<gene>
    <name evidence="5" type="ORF">JD82_01933</name>
</gene>
<protein>
    <submittedName>
        <fullName evidence="5">Mce-associated membrane protein</fullName>
    </submittedName>
</protein>
<dbReference type="RefSeq" id="WP_048808069.1">
    <property type="nucleotide sequence ID" value="NZ_JOIJ01000003.1"/>
</dbReference>
<proteinExistence type="predicted"/>
<feature type="compositionally biased region" description="Low complexity" evidence="3">
    <location>
        <begin position="18"/>
        <end position="27"/>
    </location>
</feature>
<accession>A0A660CEG2</accession>
<feature type="compositionally biased region" description="Low complexity" evidence="3">
    <location>
        <begin position="1"/>
        <end position="10"/>
    </location>
</feature>
<dbReference type="PANTHER" id="PTHR37042">
    <property type="entry name" value="OUTER MEMBRANE PROTEIN RV1973"/>
    <property type="match status" value="1"/>
</dbReference>
<keyword evidence="2 4" id="KW-0472">Membrane</keyword>
<feature type="region of interest" description="Disordered" evidence="3">
    <location>
        <begin position="1"/>
        <end position="37"/>
    </location>
</feature>
<evidence type="ECO:0000256" key="1">
    <source>
        <dbReference type="ARBA" id="ARBA00004370"/>
    </source>
</evidence>
<organism evidence="5 6">
    <name type="scientific">Prauserella rugosa</name>
    <dbReference type="NCBI Taxonomy" id="43354"/>
    <lineage>
        <taxon>Bacteria</taxon>
        <taxon>Bacillati</taxon>
        <taxon>Actinomycetota</taxon>
        <taxon>Actinomycetes</taxon>
        <taxon>Pseudonocardiales</taxon>
        <taxon>Pseudonocardiaceae</taxon>
        <taxon>Prauserella</taxon>
    </lineage>
</organism>
<reference evidence="5 6" key="1">
    <citation type="submission" date="2019-07" db="EMBL/GenBank/DDBJ databases">
        <title>R&amp;d 2014.</title>
        <authorList>
            <person name="Klenk H.-P."/>
        </authorList>
    </citation>
    <scope>NUCLEOTIDE SEQUENCE [LARGE SCALE GENOMIC DNA]</scope>
    <source>
        <strain evidence="5 6">DSM 43194</strain>
    </source>
</reference>
<name>A0A660CEG2_9PSEU</name>
<keyword evidence="4" id="KW-1133">Transmembrane helix</keyword>
<comment type="caution">
    <text evidence="5">The sequence shown here is derived from an EMBL/GenBank/DDBJ whole genome shotgun (WGS) entry which is preliminary data.</text>
</comment>
<dbReference type="EMBL" id="VLJV01000001">
    <property type="protein sequence ID" value="TWH20093.1"/>
    <property type="molecule type" value="Genomic_DNA"/>
</dbReference>
<dbReference type="OrthoDB" id="5192320at2"/>
<dbReference type="AlphaFoldDB" id="A0A660CEG2"/>
<sequence length="204" mass="21376">MSTTTRTPSPSSTPSPVPRAGASTKARAGGGRSRRPGPARATVLGALAAVCVVLAAAAAWTALGALSATPDDRAHIDGPSTERVSEDIAAGVAAVLSYDHADLGRTSRAAERVLAGDALRRHRASFTEIERAAQRPGHRDLVRSTTVRSVGVRTLTGGRAEALVLADRRDLDERMRPRSSSVVWVEVVAVRSAGAWRITEMTPV</sequence>
<keyword evidence="6" id="KW-1185">Reference proteome</keyword>
<evidence type="ECO:0000313" key="5">
    <source>
        <dbReference type="EMBL" id="TWH20093.1"/>
    </source>
</evidence>
<comment type="subcellular location">
    <subcellularLocation>
        <location evidence="1">Membrane</location>
    </subcellularLocation>
</comment>
<dbReference type="GO" id="GO:0016020">
    <property type="term" value="C:membrane"/>
    <property type="evidence" value="ECO:0007669"/>
    <property type="project" value="UniProtKB-SubCell"/>
</dbReference>